<dbReference type="EMBL" id="JBDJAW010000005">
    <property type="protein sequence ID" value="MEN3535219.1"/>
    <property type="molecule type" value="Genomic_DNA"/>
</dbReference>
<sequence>MRQARALHELRPLWKALIGRYPDIALDMDGPLRFRLYRRVLEIRDGMLSLTSVMPAPASEDPREVAAWVTSALRASRPEQGQSVPSGSIPGPDFAGDIERETQWLRQVAAACKQVAKERTVSPAD</sequence>
<evidence type="ECO:0000313" key="4">
    <source>
        <dbReference type="Proteomes" id="UP001447516"/>
    </source>
</evidence>
<proteinExistence type="predicted"/>
<feature type="region of interest" description="Disordered" evidence="1">
    <location>
        <begin position="76"/>
        <end position="96"/>
    </location>
</feature>
<dbReference type="InterPro" id="IPR046675">
    <property type="entry name" value="DUF6545"/>
</dbReference>
<dbReference type="Proteomes" id="UP001447516">
    <property type="component" value="Unassembled WGS sequence"/>
</dbReference>
<reference evidence="3 4" key="1">
    <citation type="submission" date="2024-05" db="EMBL/GenBank/DDBJ databases">
        <title>Microbispora sp.ZYX-F-249.</title>
        <authorList>
            <person name="Xie H."/>
        </authorList>
    </citation>
    <scope>NUCLEOTIDE SEQUENCE [LARGE SCALE GENOMIC DNA]</scope>
    <source>
        <strain evidence="3 4">ZYX-F-249</strain>
    </source>
</reference>
<name>A0ABV0AIR3_9ACTN</name>
<gene>
    <name evidence="3" type="ORF">AAH991_08935</name>
</gene>
<dbReference type="Pfam" id="PF20182">
    <property type="entry name" value="DUF6545"/>
    <property type="match status" value="1"/>
</dbReference>
<evidence type="ECO:0000313" key="3">
    <source>
        <dbReference type="EMBL" id="MEN3535219.1"/>
    </source>
</evidence>
<accession>A0ABV0AIR3</accession>
<evidence type="ECO:0000259" key="2">
    <source>
        <dbReference type="Pfam" id="PF20182"/>
    </source>
</evidence>
<dbReference type="RefSeq" id="WP_346225414.1">
    <property type="nucleotide sequence ID" value="NZ_JBDJAW010000005.1"/>
</dbReference>
<protein>
    <submittedName>
        <fullName evidence="3">DUF6545 domain-containing protein</fullName>
    </submittedName>
</protein>
<keyword evidence="4" id="KW-1185">Reference proteome</keyword>
<organism evidence="3 4">
    <name type="scientific">Microbispora maris</name>
    <dbReference type="NCBI Taxonomy" id="3144104"/>
    <lineage>
        <taxon>Bacteria</taxon>
        <taxon>Bacillati</taxon>
        <taxon>Actinomycetota</taxon>
        <taxon>Actinomycetes</taxon>
        <taxon>Streptosporangiales</taxon>
        <taxon>Streptosporangiaceae</taxon>
        <taxon>Microbispora</taxon>
    </lineage>
</organism>
<feature type="domain" description="DUF6545" evidence="2">
    <location>
        <begin position="2"/>
        <end position="111"/>
    </location>
</feature>
<evidence type="ECO:0000256" key="1">
    <source>
        <dbReference type="SAM" id="MobiDB-lite"/>
    </source>
</evidence>
<comment type="caution">
    <text evidence="3">The sequence shown here is derived from an EMBL/GenBank/DDBJ whole genome shotgun (WGS) entry which is preliminary data.</text>
</comment>